<protein>
    <recommendedName>
        <fullName evidence="5">IS66 C-terminal element</fullName>
    </recommendedName>
</protein>
<feature type="domain" description="Transposase IS66 C-terminal" evidence="2">
    <location>
        <begin position="59"/>
        <end position="95"/>
    </location>
</feature>
<evidence type="ECO:0000313" key="3">
    <source>
        <dbReference type="EMBL" id="MDR6410769.1"/>
    </source>
</evidence>
<proteinExistence type="predicted"/>
<evidence type="ECO:0000313" key="4">
    <source>
        <dbReference type="Proteomes" id="UP001264340"/>
    </source>
</evidence>
<reference evidence="3 4" key="1">
    <citation type="submission" date="2023-07" db="EMBL/GenBank/DDBJ databases">
        <title>Sorghum-associated microbial communities from plants grown in Nebraska, USA.</title>
        <authorList>
            <person name="Schachtman D."/>
        </authorList>
    </citation>
    <scope>NUCLEOTIDE SEQUENCE [LARGE SCALE GENOMIC DNA]</scope>
    <source>
        <strain evidence="3 4">DS1316</strain>
    </source>
</reference>
<dbReference type="InterPro" id="IPR039552">
    <property type="entry name" value="IS66_C"/>
</dbReference>
<evidence type="ECO:0000259" key="2">
    <source>
        <dbReference type="Pfam" id="PF13817"/>
    </source>
</evidence>
<feature type="domain" description="Transposase IS66 central" evidence="1">
    <location>
        <begin position="7"/>
        <end position="50"/>
    </location>
</feature>
<evidence type="ECO:0000259" key="1">
    <source>
        <dbReference type="Pfam" id="PF03050"/>
    </source>
</evidence>
<comment type="caution">
    <text evidence="3">The sequence shown here is derived from an EMBL/GenBank/DDBJ whole genome shotgun (WGS) entry which is preliminary data.</text>
</comment>
<dbReference type="PANTHER" id="PTHR33678:SF1">
    <property type="entry name" value="BLL1576 PROTEIN"/>
    <property type="match status" value="1"/>
</dbReference>
<dbReference type="PANTHER" id="PTHR33678">
    <property type="entry name" value="BLL1576 PROTEIN"/>
    <property type="match status" value="1"/>
</dbReference>
<name>A0ABU1LVJ6_9BURK</name>
<dbReference type="Pfam" id="PF13817">
    <property type="entry name" value="DDE_Tnp_IS66_C"/>
    <property type="match status" value="1"/>
</dbReference>
<dbReference type="InterPro" id="IPR052344">
    <property type="entry name" value="Transposase-related"/>
</dbReference>
<dbReference type="Proteomes" id="UP001264340">
    <property type="component" value="Unassembled WGS sequence"/>
</dbReference>
<dbReference type="EMBL" id="JAVDRP010000008">
    <property type="protein sequence ID" value="MDR6410769.1"/>
    <property type="molecule type" value="Genomic_DNA"/>
</dbReference>
<dbReference type="InterPro" id="IPR004291">
    <property type="entry name" value="Transposase_IS66_central"/>
</dbReference>
<keyword evidence="4" id="KW-1185">Reference proteome</keyword>
<dbReference type="Pfam" id="PF03050">
    <property type="entry name" value="DDE_Tnp_IS66"/>
    <property type="match status" value="1"/>
</dbReference>
<accession>A0ABU1LVJ6</accession>
<organism evidence="3 4">
    <name type="scientific">Paraburkholderia terricola</name>
    <dbReference type="NCBI Taxonomy" id="169427"/>
    <lineage>
        <taxon>Bacteria</taxon>
        <taxon>Pseudomonadati</taxon>
        <taxon>Pseudomonadota</taxon>
        <taxon>Betaproteobacteria</taxon>
        <taxon>Burkholderiales</taxon>
        <taxon>Burkholderiaceae</taxon>
        <taxon>Paraburkholderia</taxon>
    </lineage>
</organism>
<evidence type="ECO:0008006" key="5">
    <source>
        <dbReference type="Google" id="ProtNLM"/>
    </source>
</evidence>
<gene>
    <name evidence="3" type="ORF">J2804_004194</name>
</gene>
<sequence>MRGATLTPKLIRYVENGTWPISNNACENAIRPFTVGIKNWLFYDTVAGANAAANPYSPIDTCKVNSVDPHAYLVALFKVLPAAHSADNYEALLPWRVAA</sequence>